<evidence type="ECO:0000313" key="2">
    <source>
        <dbReference type="EMBL" id="GKV15838.1"/>
    </source>
</evidence>
<comment type="caution">
    <text evidence="2">The sequence shown here is derived from an EMBL/GenBank/DDBJ whole genome shotgun (WGS) entry which is preliminary data.</text>
</comment>
<reference evidence="2 3" key="1">
    <citation type="journal article" date="2021" name="Commun. Biol.">
        <title>The genome of Shorea leprosula (Dipterocarpaceae) highlights the ecological relevance of drought in aseasonal tropical rainforests.</title>
        <authorList>
            <person name="Ng K.K.S."/>
            <person name="Kobayashi M.J."/>
            <person name="Fawcett J.A."/>
            <person name="Hatakeyama M."/>
            <person name="Paape T."/>
            <person name="Ng C.H."/>
            <person name="Ang C.C."/>
            <person name="Tnah L.H."/>
            <person name="Lee C.T."/>
            <person name="Nishiyama T."/>
            <person name="Sese J."/>
            <person name="O'Brien M.J."/>
            <person name="Copetti D."/>
            <person name="Mohd Noor M.I."/>
            <person name="Ong R.C."/>
            <person name="Putra M."/>
            <person name="Sireger I.Z."/>
            <person name="Indrioko S."/>
            <person name="Kosugi Y."/>
            <person name="Izuno A."/>
            <person name="Isagi Y."/>
            <person name="Lee S.L."/>
            <person name="Shimizu K.K."/>
        </authorList>
    </citation>
    <scope>NUCLEOTIDE SEQUENCE [LARGE SCALE GENOMIC DNA]</scope>
    <source>
        <strain evidence="2">214</strain>
    </source>
</reference>
<proteinExistence type="predicted"/>
<dbReference type="PANTHER" id="PTHR34676:SF8">
    <property type="entry name" value="TRANSMEMBRANE PROTEIN"/>
    <property type="match status" value="1"/>
</dbReference>
<dbReference type="Proteomes" id="UP001054252">
    <property type="component" value="Unassembled WGS sequence"/>
</dbReference>
<feature type="compositionally biased region" description="Basic and acidic residues" evidence="1">
    <location>
        <begin position="217"/>
        <end position="226"/>
    </location>
</feature>
<protein>
    <recommendedName>
        <fullName evidence="4">DUF4219 domain-containing protein/UBN2 domain-containing protein</fullName>
    </recommendedName>
</protein>
<gene>
    <name evidence="2" type="ORF">SLEP1_g26586</name>
</gene>
<keyword evidence="3" id="KW-1185">Reference proteome</keyword>
<feature type="region of interest" description="Disordered" evidence="1">
    <location>
        <begin position="217"/>
        <end position="248"/>
    </location>
</feature>
<dbReference type="Pfam" id="PF14223">
    <property type="entry name" value="Retrotran_gag_2"/>
    <property type="match status" value="1"/>
</dbReference>
<dbReference type="EMBL" id="BPVZ01000044">
    <property type="protein sequence ID" value="GKV15838.1"/>
    <property type="molecule type" value="Genomic_DNA"/>
</dbReference>
<evidence type="ECO:0008006" key="4">
    <source>
        <dbReference type="Google" id="ProtNLM"/>
    </source>
</evidence>
<sequence length="271" mass="31788">MTFQAHFVEGHSITRPPYFDGTNYQYWKNRMQIWLEANSYEMWDCIARGPYKVLARDQNNQLVPKDLASYDQAEKKKLQINAQAKNALFCALHPSEYDRISACDSAKKMWDKLQVAHEGTNEVKKSKINMLVQKYELFKMKSDEDIKDMFTRFSKITNELKLFDMVLSEEDKVRKILRFLPKSWSSIKMTIEEAHDLSAMTVEMLQGKLLTHEMAMKNDKSDDDSRKKKSVAFKSSSTNESDSDEKDDEEFIVLARKFKSFLKKDKLKNQE</sequence>
<dbReference type="PANTHER" id="PTHR34676">
    <property type="entry name" value="DUF4219 DOMAIN-CONTAINING PROTEIN-RELATED"/>
    <property type="match status" value="1"/>
</dbReference>
<name>A0AAV5JTK6_9ROSI</name>
<accession>A0AAV5JTK6</accession>
<evidence type="ECO:0000256" key="1">
    <source>
        <dbReference type="SAM" id="MobiDB-lite"/>
    </source>
</evidence>
<dbReference type="AlphaFoldDB" id="A0AAV5JTK6"/>
<organism evidence="2 3">
    <name type="scientific">Rubroshorea leprosula</name>
    <dbReference type="NCBI Taxonomy" id="152421"/>
    <lineage>
        <taxon>Eukaryota</taxon>
        <taxon>Viridiplantae</taxon>
        <taxon>Streptophyta</taxon>
        <taxon>Embryophyta</taxon>
        <taxon>Tracheophyta</taxon>
        <taxon>Spermatophyta</taxon>
        <taxon>Magnoliopsida</taxon>
        <taxon>eudicotyledons</taxon>
        <taxon>Gunneridae</taxon>
        <taxon>Pentapetalae</taxon>
        <taxon>rosids</taxon>
        <taxon>malvids</taxon>
        <taxon>Malvales</taxon>
        <taxon>Dipterocarpaceae</taxon>
        <taxon>Rubroshorea</taxon>
    </lineage>
</organism>
<evidence type="ECO:0000313" key="3">
    <source>
        <dbReference type="Proteomes" id="UP001054252"/>
    </source>
</evidence>